<protein>
    <submittedName>
        <fullName evidence="2">Uncharacterized protein</fullName>
    </submittedName>
</protein>
<evidence type="ECO:0000313" key="1">
    <source>
        <dbReference type="EMBL" id="KAA8647762.1"/>
    </source>
</evidence>
<proteinExistence type="predicted"/>
<gene>
    <name evidence="1" type="ORF">ATNIH1004_006463</name>
    <name evidence="2" type="ORF">EYZ11_000235</name>
</gene>
<evidence type="ECO:0000313" key="2">
    <source>
        <dbReference type="EMBL" id="THD00342.1"/>
    </source>
</evidence>
<organism evidence="2 3">
    <name type="scientific">Aspergillus tanneri</name>
    <dbReference type="NCBI Taxonomy" id="1220188"/>
    <lineage>
        <taxon>Eukaryota</taxon>
        <taxon>Fungi</taxon>
        <taxon>Dikarya</taxon>
        <taxon>Ascomycota</taxon>
        <taxon>Pezizomycotina</taxon>
        <taxon>Eurotiomycetes</taxon>
        <taxon>Eurotiomycetidae</taxon>
        <taxon>Eurotiales</taxon>
        <taxon>Aspergillaceae</taxon>
        <taxon>Aspergillus</taxon>
        <taxon>Aspergillus subgen. Circumdati</taxon>
    </lineage>
</organism>
<dbReference type="Proteomes" id="UP000308092">
    <property type="component" value="Unassembled WGS sequence"/>
</dbReference>
<reference evidence="2 3" key="1">
    <citation type="submission" date="2019-03" db="EMBL/GenBank/DDBJ databases">
        <title>The genome sequence of a newly discovered highly antifungal drug resistant Aspergillus species, Aspergillus tanneri NIH 1004.</title>
        <authorList>
            <person name="Mounaud S."/>
            <person name="Singh I."/>
            <person name="Joardar V."/>
            <person name="Pakala S."/>
            <person name="Pakala S."/>
            <person name="Venepally P."/>
            <person name="Hoover J."/>
            <person name="Nierman W."/>
            <person name="Chung J."/>
            <person name="Losada L."/>
        </authorList>
    </citation>
    <scope>NUCLEOTIDE SEQUENCE [LARGE SCALE GENOMIC DNA]</scope>
    <source>
        <strain evidence="2 3">NIH1004</strain>
    </source>
</reference>
<dbReference type="RefSeq" id="XP_033427123.1">
    <property type="nucleotide sequence ID" value="XM_033571091.1"/>
</dbReference>
<dbReference type="EMBL" id="QUQM01000004">
    <property type="protein sequence ID" value="KAA8647762.1"/>
    <property type="molecule type" value="Genomic_DNA"/>
</dbReference>
<name>A0A4S3JXQ9_9EURO</name>
<evidence type="ECO:0000313" key="4">
    <source>
        <dbReference type="Proteomes" id="UP000324241"/>
    </source>
</evidence>
<dbReference type="OrthoDB" id="4485030at2759"/>
<comment type="caution">
    <text evidence="2">The sequence shown here is derived from an EMBL/GenBank/DDBJ whole genome shotgun (WGS) entry which is preliminary data.</text>
</comment>
<dbReference type="AlphaFoldDB" id="A0A4S3JXQ9"/>
<evidence type="ECO:0000313" key="3">
    <source>
        <dbReference type="Proteomes" id="UP000308092"/>
    </source>
</evidence>
<dbReference type="VEuPathDB" id="FungiDB:EYZ11_000235"/>
<reference evidence="1 4" key="2">
    <citation type="submission" date="2019-08" db="EMBL/GenBank/DDBJ databases">
        <title>The genome sequence of a newly discovered highly antifungal drug resistant Aspergillus species, Aspergillus tanneri NIH 1004.</title>
        <authorList>
            <person name="Mounaud S."/>
            <person name="Singh I."/>
            <person name="Joardar V."/>
            <person name="Pakala S."/>
            <person name="Pakala S."/>
            <person name="Venepally P."/>
            <person name="Chung J.K."/>
            <person name="Losada L."/>
            <person name="Nierman W.C."/>
        </authorList>
    </citation>
    <scope>NUCLEOTIDE SEQUENCE [LARGE SCALE GENOMIC DNA]</scope>
    <source>
        <strain evidence="1 4">NIH1004</strain>
    </source>
</reference>
<accession>A0A4S3JXQ9</accession>
<dbReference type="Proteomes" id="UP000324241">
    <property type="component" value="Unassembled WGS sequence"/>
</dbReference>
<sequence>MPILFCRSSSRLFESTPCPARCIIPTGDPDAYDLYPKFRWAYNKLTVAELQGIKCGPHETEPDHDLYPIFSKPIYNLGGLGADARLIRTQEDYWRSHTPGHMWSALLTGKHYSTDIAVIAGRPVWFAHTRGMADKDQTWDYWEVNVTADCTVQQNIAAFIESHVAGYTGMVNMETIGGKIIEIHLRFSPQWPDLYGPWFLPSLVDLYCGKGWTGPCLAEAKTRTGYSVPLFGDEKYALISSTIKHEQLREMEIAFNVSSITMGYDKTMPMEGRTRPTGGFRLAWINGFDLEKCKFARRMFQIYLHNLFDIQVTVDLKARRERRKRDFR</sequence>
<dbReference type="GeneID" id="54329165"/>
<keyword evidence="3" id="KW-1185">Reference proteome</keyword>
<dbReference type="EMBL" id="SOSA01000003">
    <property type="protein sequence ID" value="THD00342.1"/>
    <property type="molecule type" value="Genomic_DNA"/>
</dbReference>